<protein>
    <recommendedName>
        <fullName evidence="1">Mor transcription activator domain-containing protein</fullName>
    </recommendedName>
</protein>
<evidence type="ECO:0000313" key="2">
    <source>
        <dbReference type="EMBL" id="MBU9712333.1"/>
    </source>
</evidence>
<dbReference type="InterPro" id="IPR049739">
    <property type="entry name" value="YraL-like"/>
</dbReference>
<proteinExistence type="predicted"/>
<evidence type="ECO:0000259" key="1">
    <source>
        <dbReference type="Pfam" id="PF08765"/>
    </source>
</evidence>
<evidence type="ECO:0000313" key="3">
    <source>
        <dbReference type="Proteomes" id="UP000784880"/>
    </source>
</evidence>
<name>A0ABS6JF96_9BACI</name>
<dbReference type="Pfam" id="PF08765">
    <property type="entry name" value="Mor"/>
    <property type="match status" value="1"/>
</dbReference>
<gene>
    <name evidence="2" type="ORF">KS419_11330</name>
</gene>
<dbReference type="Proteomes" id="UP000784880">
    <property type="component" value="Unassembled WGS sequence"/>
</dbReference>
<reference evidence="2 3" key="1">
    <citation type="submission" date="2021-06" db="EMBL/GenBank/DDBJ databases">
        <title>Bacillus sp. RD4P76, an endophyte from a halophyte.</title>
        <authorList>
            <person name="Sun J.-Q."/>
        </authorList>
    </citation>
    <scope>NUCLEOTIDE SEQUENCE [LARGE SCALE GENOMIC DNA]</scope>
    <source>
        <strain evidence="2 3">CGMCC 1.15917</strain>
    </source>
</reference>
<feature type="domain" description="Mor transcription activator" evidence="1">
    <location>
        <begin position="13"/>
        <end position="86"/>
    </location>
</feature>
<keyword evidence="3" id="KW-1185">Reference proteome</keyword>
<dbReference type="EMBL" id="JAHQCS010000096">
    <property type="protein sequence ID" value="MBU9712333.1"/>
    <property type="molecule type" value="Genomic_DNA"/>
</dbReference>
<sequence length="92" mass="10960">MSYINAESVLPKEIIEMIQKYVDGEPLYIPRKSENKKSWGEKNGTRVNLKKRNHDIYNHFLNGVSVSELSRKFYLSEKSIRRIIRQEKLFQT</sequence>
<accession>A0ABS6JF96</accession>
<dbReference type="PANTHER" id="PTHR37812">
    <property type="entry name" value="MU-LIKE PROPHAGE FLUMU PROTEIN C"/>
    <property type="match status" value="1"/>
</dbReference>
<dbReference type="PANTHER" id="PTHR37812:SF1">
    <property type="entry name" value="MU-LIKE PROPHAGE FLUMU PROTEIN C"/>
    <property type="match status" value="1"/>
</dbReference>
<organism evidence="2 3">
    <name type="scientific">Evansella tamaricis</name>
    <dbReference type="NCBI Taxonomy" id="2069301"/>
    <lineage>
        <taxon>Bacteria</taxon>
        <taxon>Bacillati</taxon>
        <taxon>Bacillota</taxon>
        <taxon>Bacilli</taxon>
        <taxon>Bacillales</taxon>
        <taxon>Bacillaceae</taxon>
        <taxon>Evansella</taxon>
    </lineage>
</organism>
<comment type="caution">
    <text evidence="2">The sequence shown here is derived from an EMBL/GenBank/DDBJ whole genome shotgun (WGS) entry which is preliminary data.</text>
</comment>
<dbReference type="InterPro" id="IPR014875">
    <property type="entry name" value="Mor_transcription_activator"/>
</dbReference>
<dbReference type="NCBIfam" id="NF040785">
    <property type="entry name" value="CD3324_fam"/>
    <property type="match status" value="1"/>
</dbReference>
<dbReference type="InterPro" id="IPR052411">
    <property type="entry name" value="c-mor_Regulatory_Protein"/>
</dbReference>
<dbReference type="RefSeq" id="WP_217066518.1">
    <property type="nucleotide sequence ID" value="NZ_JAHQCS010000096.1"/>
</dbReference>